<dbReference type="GO" id="GO:0004930">
    <property type="term" value="F:G protein-coupled receptor activity"/>
    <property type="evidence" value="ECO:0007669"/>
    <property type="project" value="InterPro"/>
</dbReference>
<sequence>MLLGEVFIQSLTTVNVLIIICYTLLMYFIRHTPMSEGSVKQISRSLIVTGLTTVFGWFTSLMIEFIKHAGGFEMAEMQTDLFAGLFVNFASAVNFFVYYACSNMYRREFDKYLLIGHFKSAIAQTIIGVQ</sequence>
<feature type="transmembrane region" description="Helical" evidence="5">
    <location>
        <begin position="81"/>
        <end position="101"/>
    </location>
</feature>
<feature type="transmembrane region" description="Helical" evidence="5">
    <location>
        <begin position="46"/>
        <end position="66"/>
    </location>
</feature>
<name>A0AAN8J1X2_TRICO</name>
<dbReference type="SMART" id="SM01381">
    <property type="entry name" value="7TM_GPCR_Srsx"/>
    <property type="match status" value="1"/>
</dbReference>
<feature type="transmembrane region" description="Helical" evidence="5">
    <location>
        <begin position="6"/>
        <end position="25"/>
    </location>
</feature>
<evidence type="ECO:0000313" key="6">
    <source>
        <dbReference type="EMBL" id="KAK5977179.1"/>
    </source>
</evidence>
<evidence type="ECO:0000256" key="4">
    <source>
        <dbReference type="ARBA" id="ARBA00023136"/>
    </source>
</evidence>
<evidence type="ECO:0000313" key="7">
    <source>
        <dbReference type="Proteomes" id="UP001331761"/>
    </source>
</evidence>
<keyword evidence="2 5" id="KW-0812">Transmembrane</keyword>
<gene>
    <name evidence="6" type="ORF">GCK32_002547</name>
</gene>
<reference evidence="6 7" key="1">
    <citation type="submission" date="2019-10" db="EMBL/GenBank/DDBJ databases">
        <title>Assembly and Annotation for the nematode Trichostrongylus colubriformis.</title>
        <authorList>
            <person name="Martin J."/>
        </authorList>
    </citation>
    <scope>NUCLEOTIDE SEQUENCE [LARGE SCALE GENOMIC DNA]</scope>
    <source>
        <strain evidence="6">G859</strain>
        <tissue evidence="6">Whole worm</tissue>
    </source>
</reference>
<keyword evidence="7" id="KW-1185">Reference proteome</keyword>
<dbReference type="InterPro" id="IPR000276">
    <property type="entry name" value="GPCR_Rhodpsn"/>
</dbReference>
<comment type="subcellular location">
    <subcellularLocation>
        <location evidence="1">Membrane</location>
    </subcellularLocation>
</comment>
<organism evidence="6 7">
    <name type="scientific">Trichostrongylus colubriformis</name>
    <name type="common">Black scour worm</name>
    <dbReference type="NCBI Taxonomy" id="6319"/>
    <lineage>
        <taxon>Eukaryota</taxon>
        <taxon>Metazoa</taxon>
        <taxon>Ecdysozoa</taxon>
        <taxon>Nematoda</taxon>
        <taxon>Chromadorea</taxon>
        <taxon>Rhabditida</taxon>
        <taxon>Rhabditina</taxon>
        <taxon>Rhabditomorpha</taxon>
        <taxon>Strongyloidea</taxon>
        <taxon>Trichostrongylidae</taxon>
        <taxon>Trichostrongylus</taxon>
    </lineage>
</organism>
<dbReference type="InterPro" id="IPR019424">
    <property type="entry name" value="7TM_GPCR_Srsx"/>
</dbReference>
<dbReference type="EMBL" id="WIXE01010920">
    <property type="protein sequence ID" value="KAK5977179.1"/>
    <property type="molecule type" value="Genomic_DNA"/>
</dbReference>
<dbReference type="SUPFAM" id="SSF81321">
    <property type="entry name" value="Family A G protein-coupled receptor-like"/>
    <property type="match status" value="1"/>
</dbReference>
<dbReference type="GO" id="GO:0016020">
    <property type="term" value="C:membrane"/>
    <property type="evidence" value="ECO:0007669"/>
    <property type="project" value="UniProtKB-SubCell"/>
</dbReference>
<dbReference type="Proteomes" id="UP001331761">
    <property type="component" value="Unassembled WGS sequence"/>
</dbReference>
<keyword evidence="3 5" id="KW-1133">Transmembrane helix</keyword>
<evidence type="ECO:0000256" key="5">
    <source>
        <dbReference type="SAM" id="Phobius"/>
    </source>
</evidence>
<evidence type="ECO:0000256" key="1">
    <source>
        <dbReference type="ARBA" id="ARBA00004370"/>
    </source>
</evidence>
<keyword evidence="4 5" id="KW-0472">Membrane</keyword>
<dbReference type="Pfam" id="PF10320">
    <property type="entry name" value="7TM_GPCR_Srsx"/>
    <property type="match status" value="1"/>
</dbReference>
<accession>A0AAN8J1X2</accession>
<evidence type="ECO:0000256" key="3">
    <source>
        <dbReference type="ARBA" id="ARBA00022989"/>
    </source>
</evidence>
<dbReference type="Gene3D" id="1.20.1070.10">
    <property type="entry name" value="Rhodopsin 7-helix transmembrane proteins"/>
    <property type="match status" value="1"/>
</dbReference>
<protein>
    <submittedName>
        <fullName evidence="6">Uncharacterized protein</fullName>
    </submittedName>
</protein>
<proteinExistence type="predicted"/>
<dbReference type="AlphaFoldDB" id="A0AAN8J1X2"/>
<comment type="caution">
    <text evidence="6">The sequence shown here is derived from an EMBL/GenBank/DDBJ whole genome shotgun (WGS) entry which is preliminary data.</text>
</comment>
<evidence type="ECO:0000256" key="2">
    <source>
        <dbReference type="ARBA" id="ARBA00022692"/>
    </source>
</evidence>